<evidence type="ECO:0000313" key="3">
    <source>
        <dbReference type="EMBL" id="KAJ7336241.1"/>
    </source>
</evidence>
<dbReference type="Proteomes" id="UP001218218">
    <property type="component" value="Unassembled WGS sequence"/>
</dbReference>
<evidence type="ECO:0000256" key="1">
    <source>
        <dbReference type="SAM" id="Phobius"/>
    </source>
</evidence>
<feature type="transmembrane region" description="Helical" evidence="1">
    <location>
        <begin position="84"/>
        <end position="107"/>
    </location>
</feature>
<feature type="transmembrane region" description="Helical" evidence="1">
    <location>
        <begin position="158"/>
        <end position="176"/>
    </location>
</feature>
<dbReference type="Pfam" id="PF20152">
    <property type="entry name" value="DUF6534"/>
    <property type="match status" value="1"/>
</dbReference>
<feature type="domain" description="DUF6534" evidence="2">
    <location>
        <begin position="98"/>
        <end position="169"/>
    </location>
</feature>
<accession>A0AAD6ZRW7</accession>
<protein>
    <recommendedName>
        <fullName evidence="2">DUF6534 domain-containing protein</fullName>
    </recommendedName>
</protein>
<name>A0AAD6ZRW7_9AGAR</name>
<organism evidence="3 4">
    <name type="scientific">Mycena albidolilacea</name>
    <dbReference type="NCBI Taxonomy" id="1033008"/>
    <lineage>
        <taxon>Eukaryota</taxon>
        <taxon>Fungi</taxon>
        <taxon>Dikarya</taxon>
        <taxon>Basidiomycota</taxon>
        <taxon>Agaricomycotina</taxon>
        <taxon>Agaricomycetes</taxon>
        <taxon>Agaricomycetidae</taxon>
        <taxon>Agaricales</taxon>
        <taxon>Marasmiineae</taxon>
        <taxon>Mycenaceae</taxon>
        <taxon>Mycena</taxon>
    </lineage>
</organism>
<gene>
    <name evidence="3" type="ORF">DFH08DRAFT_813473</name>
</gene>
<feature type="transmembrane region" description="Helical" evidence="1">
    <location>
        <begin position="51"/>
        <end position="72"/>
    </location>
</feature>
<evidence type="ECO:0000313" key="4">
    <source>
        <dbReference type="Proteomes" id="UP001218218"/>
    </source>
</evidence>
<proteinExistence type="predicted"/>
<keyword evidence="1" id="KW-0472">Membrane</keyword>
<dbReference type="EMBL" id="JARIHO010000031">
    <property type="protein sequence ID" value="KAJ7336241.1"/>
    <property type="molecule type" value="Genomic_DNA"/>
</dbReference>
<dbReference type="AlphaFoldDB" id="A0AAD6ZRW7"/>
<keyword evidence="4" id="KW-1185">Reference proteome</keyword>
<keyword evidence="1" id="KW-1133">Transmembrane helix</keyword>
<sequence>MHSQSLTWGTLFEFFGAAPKSLATARGIIATMVQGFFTYQIYAFKKLHIPIFSWPLSFVCFRGITAIFGTVLPMKSVHSYEAQWLWLLTTVWYISTSNDFTITTALVANLLSHWSRIHKRTVSLIDKLVVWTIETGMLTKLGSLFVTMKDNYTWGTPLYAVIWVALYTIIPGPFLIPHPQSQLQGDAPHNERITANCKISEILKAILGE</sequence>
<feature type="transmembrane region" description="Helical" evidence="1">
    <location>
        <begin position="23"/>
        <end position="44"/>
    </location>
</feature>
<reference evidence="3" key="1">
    <citation type="submission" date="2023-03" db="EMBL/GenBank/DDBJ databases">
        <title>Massive genome expansion in bonnet fungi (Mycena s.s.) driven by repeated elements and novel gene families across ecological guilds.</title>
        <authorList>
            <consortium name="Lawrence Berkeley National Laboratory"/>
            <person name="Harder C.B."/>
            <person name="Miyauchi S."/>
            <person name="Viragh M."/>
            <person name="Kuo A."/>
            <person name="Thoen E."/>
            <person name="Andreopoulos B."/>
            <person name="Lu D."/>
            <person name="Skrede I."/>
            <person name="Drula E."/>
            <person name="Henrissat B."/>
            <person name="Morin E."/>
            <person name="Kohler A."/>
            <person name="Barry K."/>
            <person name="LaButti K."/>
            <person name="Morin E."/>
            <person name="Salamov A."/>
            <person name="Lipzen A."/>
            <person name="Mereny Z."/>
            <person name="Hegedus B."/>
            <person name="Baldrian P."/>
            <person name="Stursova M."/>
            <person name="Weitz H."/>
            <person name="Taylor A."/>
            <person name="Grigoriev I.V."/>
            <person name="Nagy L.G."/>
            <person name="Martin F."/>
            <person name="Kauserud H."/>
        </authorList>
    </citation>
    <scope>NUCLEOTIDE SEQUENCE</scope>
    <source>
        <strain evidence="3">CBHHK002</strain>
    </source>
</reference>
<evidence type="ECO:0000259" key="2">
    <source>
        <dbReference type="Pfam" id="PF20152"/>
    </source>
</evidence>
<comment type="caution">
    <text evidence="3">The sequence shown here is derived from an EMBL/GenBank/DDBJ whole genome shotgun (WGS) entry which is preliminary data.</text>
</comment>
<dbReference type="InterPro" id="IPR045339">
    <property type="entry name" value="DUF6534"/>
</dbReference>
<keyword evidence="1" id="KW-0812">Transmembrane</keyword>